<feature type="coiled-coil region" evidence="1">
    <location>
        <begin position="212"/>
        <end position="246"/>
    </location>
</feature>
<accession>A0A1B9GRX8</accession>
<proteinExistence type="predicted"/>
<dbReference type="Proteomes" id="UP000092666">
    <property type="component" value="Unassembled WGS sequence"/>
</dbReference>
<evidence type="ECO:0000313" key="3">
    <source>
        <dbReference type="EMBL" id="OCF33747.1"/>
    </source>
</evidence>
<evidence type="ECO:0008006" key="5">
    <source>
        <dbReference type="Google" id="ProtNLM"/>
    </source>
</evidence>
<dbReference type="AlphaFoldDB" id="A0A1B9GRX8"/>
<evidence type="ECO:0000256" key="1">
    <source>
        <dbReference type="SAM" id="Coils"/>
    </source>
</evidence>
<protein>
    <recommendedName>
        <fullName evidence="5">DUF4048 domain-containing protein</fullName>
    </recommendedName>
</protein>
<reference evidence="3 4" key="1">
    <citation type="submission" date="2013-07" db="EMBL/GenBank/DDBJ databases">
        <title>The Genome Sequence of Cryptococcus heveanensis BCC8398.</title>
        <authorList>
            <consortium name="The Broad Institute Genome Sequencing Platform"/>
            <person name="Cuomo C."/>
            <person name="Litvintseva A."/>
            <person name="Chen Y."/>
            <person name="Heitman J."/>
            <person name="Sun S."/>
            <person name="Springer D."/>
            <person name="Dromer F."/>
            <person name="Young S.K."/>
            <person name="Zeng Q."/>
            <person name="Gargeya S."/>
            <person name="Fitzgerald M."/>
            <person name="Abouelleil A."/>
            <person name="Alvarado L."/>
            <person name="Berlin A.M."/>
            <person name="Chapman S.B."/>
            <person name="Dewar J."/>
            <person name="Goldberg J."/>
            <person name="Griggs A."/>
            <person name="Gujja S."/>
            <person name="Hansen M."/>
            <person name="Howarth C."/>
            <person name="Imamovic A."/>
            <person name="Larimer J."/>
            <person name="McCowan C."/>
            <person name="Murphy C."/>
            <person name="Pearson M."/>
            <person name="Priest M."/>
            <person name="Roberts A."/>
            <person name="Saif S."/>
            <person name="Shea T."/>
            <person name="Sykes S."/>
            <person name="Wortman J."/>
            <person name="Nusbaum C."/>
            <person name="Birren B."/>
        </authorList>
    </citation>
    <scope>NUCLEOTIDE SEQUENCE [LARGE SCALE GENOMIC DNA]</scope>
    <source>
        <strain evidence="3 4">BCC8398</strain>
    </source>
</reference>
<organism evidence="3 4">
    <name type="scientific">Kwoniella heveanensis BCC8398</name>
    <dbReference type="NCBI Taxonomy" id="1296120"/>
    <lineage>
        <taxon>Eukaryota</taxon>
        <taxon>Fungi</taxon>
        <taxon>Dikarya</taxon>
        <taxon>Basidiomycota</taxon>
        <taxon>Agaricomycotina</taxon>
        <taxon>Tremellomycetes</taxon>
        <taxon>Tremellales</taxon>
        <taxon>Cryptococcaceae</taxon>
        <taxon>Kwoniella</taxon>
    </lineage>
</organism>
<feature type="region of interest" description="Disordered" evidence="2">
    <location>
        <begin position="376"/>
        <end position="442"/>
    </location>
</feature>
<evidence type="ECO:0000256" key="2">
    <source>
        <dbReference type="SAM" id="MobiDB-lite"/>
    </source>
</evidence>
<feature type="compositionally biased region" description="Low complexity" evidence="2">
    <location>
        <begin position="289"/>
        <end position="298"/>
    </location>
</feature>
<dbReference type="STRING" id="1296120.A0A1B9GRX8"/>
<reference evidence="4" key="2">
    <citation type="submission" date="2013-12" db="EMBL/GenBank/DDBJ databases">
        <title>Evolution of pathogenesis and genome organization in the Tremellales.</title>
        <authorList>
            <person name="Cuomo C."/>
            <person name="Litvintseva A."/>
            <person name="Heitman J."/>
            <person name="Chen Y."/>
            <person name="Sun S."/>
            <person name="Springer D."/>
            <person name="Dromer F."/>
            <person name="Young S."/>
            <person name="Zeng Q."/>
            <person name="Chapman S."/>
            <person name="Gujja S."/>
            <person name="Saif S."/>
            <person name="Birren B."/>
        </authorList>
    </citation>
    <scope>NUCLEOTIDE SEQUENCE [LARGE SCALE GENOMIC DNA]</scope>
    <source>
        <strain evidence="4">BCC8398</strain>
    </source>
</reference>
<feature type="region of interest" description="Disordered" evidence="2">
    <location>
        <begin position="458"/>
        <end position="505"/>
    </location>
</feature>
<feature type="compositionally biased region" description="Basic and acidic residues" evidence="2">
    <location>
        <begin position="401"/>
        <end position="416"/>
    </location>
</feature>
<feature type="compositionally biased region" description="Low complexity" evidence="2">
    <location>
        <begin position="89"/>
        <end position="100"/>
    </location>
</feature>
<keyword evidence="4" id="KW-1185">Reference proteome</keyword>
<dbReference type="OrthoDB" id="2564939at2759"/>
<feature type="region of interest" description="Disordered" evidence="2">
    <location>
        <begin position="23"/>
        <end position="46"/>
    </location>
</feature>
<evidence type="ECO:0000313" key="4">
    <source>
        <dbReference type="Proteomes" id="UP000092666"/>
    </source>
</evidence>
<gene>
    <name evidence="3" type="ORF">I316_04459</name>
</gene>
<feature type="region of interest" description="Disordered" evidence="2">
    <location>
        <begin position="527"/>
        <end position="553"/>
    </location>
</feature>
<feature type="compositionally biased region" description="Polar residues" evidence="2">
    <location>
        <begin position="383"/>
        <end position="395"/>
    </location>
</feature>
<feature type="compositionally biased region" description="Low complexity" evidence="2">
    <location>
        <begin position="540"/>
        <end position="550"/>
    </location>
</feature>
<sequence length="609" mass="64338">MSTLNLPSSPASLSTLGRCMSLTAEEKDRRRRSMIIPPSSQTSLPDVDLEITPSGRKLKRLSLCAGGTTGNTSTSGGGFRPSSLELERSSSGSCGVSMPSSPLPTPSLDRRPSTPVGASAGGVSGGPGSRRPDRRIGVRASISYSPAPPHIAHTPRTGERRSYEDDWETRIGLGERYDLHLPERELSEGDEEDIPEGDERVRAGGQTLTEKHADLLTLIAQRERRVNELKQELRQQEASLSTLKSRWTSIVSRSALSPTSISIPSHSLRDSHSHSHTHPTPAPTRRARPMSMISNSTSSASSLSLATIDEPTAAASAIAIPNGLILPTGGLSSTGAAVLSGLMAQTEGYLGPEVVEGGKRFLGTLWRTVGAAAGGTVPEQELSENTVANTGSRLSSGDAAGLEKRRSEKGTQRGKELSNGVWEQRETDSNAVDGQEGSQFGPKLDLSNIQRMITPWSTPTPTFAGPTPTSTCTSTTAFESRVSADSRPATMKRGRQENDSRSNTVTPTSFYANLIAGSPISARMMAPLSPSHSTIDLPESGSRSSSISGSEVDAEAGIDEGRSLGMTMTGFQLPVPKQGVIIENECRTANANAATGDVKDDDGGEGWGW</sequence>
<feature type="compositionally biased region" description="Polar residues" evidence="2">
    <location>
        <begin position="429"/>
        <end position="438"/>
    </location>
</feature>
<feature type="region of interest" description="Disordered" evidence="2">
    <location>
        <begin position="260"/>
        <end position="298"/>
    </location>
</feature>
<feature type="region of interest" description="Disordered" evidence="2">
    <location>
        <begin position="64"/>
        <end position="165"/>
    </location>
</feature>
<keyword evidence="1" id="KW-0175">Coiled coil</keyword>
<feature type="compositionally biased region" description="Gly residues" evidence="2">
    <location>
        <begin position="119"/>
        <end position="128"/>
    </location>
</feature>
<feature type="compositionally biased region" description="Low complexity" evidence="2">
    <location>
        <begin position="459"/>
        <end position="476"/>
    </location>
</feature>
<dbReference type="EMBL" id="KI669503">
    <property type="protein sequence ID" value="OCF33747.1"/>
    <property type="molecule type" value="Genomic_DNA"/>
</dbReference>
<name>A0A1B9GRX8_9TREE</name>